<dbReference type="Gene3D" id="2.60.120.1600">
    <property type="match status" value="1"/>
</dbReference>
<dbReference type="PANTHER" id="PTHR36509">
    <property type="entry name" value="BLL3101 PROTEIN"/>
    <property type="match status" value="1"/>
</dbReference>
<evidence type="ECO:0000259" key="2">
    <source>
        <dbReference type="Pfam" id="PF06863"/>
    </source>
</evidence>
<dbReference type="SUPFAM" id="SSF160935">
    <property type="entry name" value="VPA0735-like"/>
    <property type="match status" value="1"/>
</dbReference>
<proteinExistence type="predicted"/>
<dbReference type="EMBL" id="JAPMUA010000003">
    <property type="protein sequence ID" value="MDG3586051.1"/>
    <property type="molecule type" value="Genomic_DNA"/>
</dbReference>
<keyword evidence="4" id="KW-1185">Reference proteome</keyword>
<evidence type="ECO:0000259" key="1">
    <source>
        <dbReference type="Pfam" id="PF06742"/>
    </source>
</evidence>
<evidence type="ECO:0000313" key="4">
    <source>
        <dbReference type="Proteomes" id="UP001153642"/>
    </source>
</evidence>
<dbReference type="RefSeq" id="WP_277900035.1">
    <property type="nucleotide sequence ID" value="NZ_JAPMUA010000003.1"/>
</dbReference>
<gene>
    <name evidence="3" type="ORF">OSR52_09235</name>
</gene>
<dbReference type="Pfam" id="PF06863">
    <property type="entry name" value="DUF1254"/>
    <property type="match status" value="1"/>
</dbReference>
<dbReference type="InterPro" id="IPR010679">
    <property type="entry name" value="DUF1254"/>
</dbReference>
<reference evidence="3" key="1">
    <citation type="submission" date="2022-11" db="EMBL/GenBank/DDBJ databases">
        <title>High-quality draft genome sequence of Galbibacter sp. strain CMA-7.</title>
        <authorList>
            <person name="Wei L."/>
            <person name="Dong C."/>
            <person name="Shao Z."/>
        </authorList>
    </citation>
    <scope>NUCLEOTIDE SEQUENCE</scope>
    <source>
        <strain evidence="3">CMA-7</strain>
    </source>
</reference>
<dbReference type="InterPro" id="IPR010621">
    <property type="entry name" value="DUF1214"/>
</dbReference>
<dbReference type="Pfam" id="PF06742">
    <property type="entry name" value="DUF1214"/>
    <property type="match status" value="1"/>
</dbReference>
<dbReference type="Proteomes" id="UP001153642">
    <property type="component" value="Unassembled WGS sequence"/>
</dbReference>
<dbReference type="PROSITE" id="PS51257">
    <property type="entry name" value="PROKAR_LIPOPROTEIN"/>
    <property type="match status" value="1"/>
</dbReference>
<feature type="domain" description="DUF1214" evidence="1">
    <location>
        <begin position="261"/>
        <end position="347"/>
    </location>
</feature>
<feature type="domain" description="DUF1254" evidence="2">
    <location>
        <begin position="69"/>
        <end position="178"/>
    </location>
</feature>
<dbReference type="PANTHER" id="PTHR36509:SF2">
    <property type="entry name" value="BLL3101 PROTEIN"/>
    <property type="match status" value="1"/>
</dbReference>
<comment type="caution">
    <text evidence="3">The sequence shown here is derived from an EMBL/GenBank/DDBJ whole genome shotgun (WGS) entry which is preliminary data.</text>
</comment>
<evidence type="ECO:0000313" key="3">
    <source>
        <dbReference type="EMBL" id="MDG3586051.1"/>
    </source>
</evidence>
<protein>
    <submittedName>
        <fullName evidence="3">DUF1254 domain-containing protein</fullName>
    </submittedName>
</protein>
<accession>A0ABT6FS03</accession>
<organism evidence="3 4">
    <name type="scientific">Galbibacter pacificus</name>
    <dbReference type="NCBI Taxonomy" id="2996052"/>
    <lineage>
        <taxon>Bacteria</taxon>
        <taxon>Pseudomonadati</taxon>
        <taxon>Bacteroidota</taxon>
        <taxon>Flavobacteriia</taxon>
        <taxon>Flavobacteriales</taxon>
        <taxon>Flavobacteriaceae</taxon>
        <taxon>Galbibacter</taxon>
    </lineage>
</organism>
<sequence length="361" mass="41014">MKKRGIILSICLAIILIACKDQKKETDKEKTATTEAAAKDATVSVTKDNFAYAMADLAMQKEFVQGADNTWNHHRRPMPLDEQPAPLMNRDTDYSFAILDGGGDVAITLPENDGRYMSLHVVNHDHVTVDVLYGPGRYVIPKSKTTDFFWANVRMQVNPKSEEDIKKVNGYQDQLKVEHLNGYKPKSFKVTNWNMDEFKKVLDHYVEIAGKEGVRGTMGTIDNPVSLEARNRGVSIATGLLPDKDAVYLTEKYELKDGETHKVTYQIPEMRDPKLGFYSITIYGDDQYLKTDEGSNISNSEIKLNPDGKSFDIYYVPKDKFDDVKQNNKLLMPTQPFWICFRIYMPSDGVVNGNYKLPEIK</sequence>
<name>A0ABT6FS03_9FLAO</name>